<proteinExistence type="predicted"/>
<dbReference type="EMBL" id="CM042058">
    <property type="protein sequence ID" value="KAI3684848.1"/>
    <property type="molecule type" value="Genomic_DNA"/>
</dbReference>
<reference evidence="1 2" key="2">
    <citation type="journal article" date="2022" name="Mol. Ecol. Resour.">
        <title>The genomes of chicory, endive, great burdock and yacon provide insights into Asteraceae paleo-polyploidization history and plant inulin production.</title>
        <authorList>
            <person name="Fan W."/>
            <person name="Wang S."/>
            <person name="Wang H."/>
            <person name="Wang A."/>
            <person name="Jiang F."/>
            <person name="Liu H."/>
            <person name="Zhao H."/>
            <person name="Xu D."/>
            <person name="Zhang Y."/>
        </authorList>
    </citation>
    <scope>NUCLEOTIDE SEQUENCE [LARGE SCALE GENOMIC DNA]</scope>
    <source>
        <strain evidence="2">cv. Niubang</strain>
    </source>
</reference>
<keyword evidence="2" id="KW-1185">Reference proteome</keyword>
<evidence type="ECO:0000313" key="1">
    <source>
        <dbReference type="EMBL" id="KAI3684848.1"/>
    </source>
</evidence>
<protein>
    <submittedName>
        <fullName evidence="1">Uncharacterized protein</fullName>
    </submittedName>
</protein>
<name>A0ACB8YHT3_ARCLA</name>
<dbReference type="Proteomes" id="UP001055879">
    <property type="component" value="Linkage Group LG12"/>
</dbReference>
<organism evidence="1 2">
    <name type="scientific">Arctium lappa</name>
    <name type="common">Greater burdock</name>
    <name type="synonym">Lappa major</name>
    <dbReference type="NCBI Taxonomy" id="4217"/>
    <lineage>
        <taxon>Eukaryota</taxon>
        <taxon>Viridiplantae</taxon>
        <taxon>Streptophyta</taxon>
        <taxon>Embryophyta</taxon>
        <taxon>Tracheophyta</taxon>
        <taxon>Spermatophyta</taxon>
        <taxon>Magnoliopsida</taxon>
        <taxon>eudicotyledons</taxon>
        <taxon>Gunneridae</taxon>
        <taxon>Pentapetalae</taxon>
        <taxon>asterids</taxon>
        <taxon>campanulids</taxon>
        <taxon>Asterales</taxon>
        <taxon>Asteraceae</taxon>
        <taxon>Carduoideae</taxon>
        <taxon>Cardueae</taxon>
        <taxon>Arctiinae</taxon>
        <taxon>Arctium</taxon>
    </lineage>
</organism>
<reference evidence="2" key="1">
    <citation type="journal article" date="2022" name="Mol. Ecol. Resour.">
        <title>The genomes of chicory, endive, great burdock and yacon provide insights into Asteraceae palaeo-polyploidization history and plant inulin production.</title>
        <authorList>
            <person name="Fan W."/>
            <person name="Wang S."/>
            <person name="Wang H."/>
            <person name="Wang A."/>
            <person name="Jiang F."/>
            <person name="Liu H."/>
            <person name="Zhao H."/>
            <person name="Xu D."/>
            <person name="Zhang Y."/>
        </authorList>
    </citation>
    <scope>NUCLEOTIDE SEQUENCE [LARGE SCALE GENOMIC DNA]</scope>
    <source>
        <strain evidence="2">cv. Niubang</strain>
    </source>
</reference>
<evidence type="ECO:0000313" key="2">
    <source>
        <dbReference type="Proteomes" id="UP001055879"/>
    </source>
</evidence>
<sequence length="874" mass="96636">MKLRACGTSHFIWSIKDGMVKKAHNVDSHGRPGLKFKTLEDIYHSSDAEHKFQDGYDHTKIDGSSSGNEYTPMPYADRKTRAQSGHVVEEDEPECLLNENSFQELTLSQLKKKCKRKKRKASESVLLTPKAEDDDPDLSEPLCKYRVKVSKSSRSNMMPANESFPTSSRSTQINASDSSTGNDGALLFSKDLAIVNVKLEAPEVEYFEHGETTHMADGPLICDGPVSFIASESGFVLVNRSSATSSRSTQLVASESSTCTDHAFLLNKDLAAVNVKVEAPEVEYFECRETTHMTDEPSVCDGSVNFIASESGFVLANHDLKSTESGSVTNDGEICILNEASLENLDDITDSFLVSPMIGENMELDNEENMANNFLQLPSSEVDKEECVNQQPSIVSSLEDDSPVEDLTASTSDCSQSHLYIQQTPEQTNYIPGLQDSNSTIDGDHNCADLGQVSDSHMVEECAEGSSTNQEYGSPSLMPDYLCLPSKSHPWPSLDDDDHVVSVEAKSPILEKKQNMTSMNADADSNSLNSDNNSVVPEDTLILQEQPSFVSEDTSIIQEQLSFSPPNACSEVKFSNHNHQTDVKTEASEIRNSDCTELRHSERLPSTRKAISPTSQEKLCLAMKSAELLDDMDHYKCKEKLYFGEQTENKFSSTNSDVEESASHVQLQQPTRLIQNKDVTSPKHMLKKPKSFKRGSPPKRCLPPKGCLDGPRLCRSLPRLSSGCTSIQGCSESAIAFSQRQMHDIESLASKLMTELNSMKVIVEEKMLYEAYRSTSLKNEADEVKSAIKSATKTEETARKWLSMMARDCNRFCKIMKQNEDDDASDPATVCGSTVEEKVVQRERKKISFADEVGGTLCDVKVFEVDGASLELKE</sequence>
<gene>
    <name evidence="1" type="ORF">L6452_34075</name>
</gene>
<accession>A0ACB8YHT3</accession>
<comment type="caution">
    <text evidence="1">The sequence shown here is derived from an EMBL/GenBank/DDBJ whole genome shotgun (WGS) entry which is preliminary data.</text>
</comment>